<dbReference type="STRING" id="41427.A0A182ITU7"/>
<accession>A0A182ITU7</accession>
<dbReference type="Pfam" id="PF05965">
    <property type="entry name" value="FYRC"/>
    <property type="match status" value="1"/>
</dbReference>
<dbReference type="GO" id="GO:0005634">
    <property type="term" value="C:nucleus"/>
    <property type="evidence" value="ECO:0007669"/>
    <property type="project" value="UniProtKB-SubCell"/>
</dbReference>
<feature type="region of interest" description="Disordered" evidence="3">
    <location>
        <begin position="292"/>
        <end position="311"/>
    </location>
</feature>
<reference evidence="4" key="1">
    <citation type="submission" date="2022-08" db="UniProtKB">
        <authorList>
            <consortium name="EnsemblMetazoa"/>
        </authorList>
    </citation>
    <scope>IDENTIFICATION</scope>
    <source>
        <strain evidence="4">EBRO</strain>
    </source>
</reference>
<dbReference type="GO" id="GO:0051726">
    <property type="term" value="P:regulation of cell cycle"/>
    <property type="evidence" value="ECO:0007669"/>
    <property type="project" value="TreeGrafter"/>
</dbReference>
<feature type="compositionally biased region" description="Basic residues" evidence="3">
    <location>
        <begin position="186"/>
        <end position="202"/>
    </location>
</feature>
<evidence type="ECO:0000313" key="4">
    <source>
        <dbReference type="EnsemblMetazoa" id="AATE005377-PA.1"/>
    </source>
</evidence>
<dbReference type="PROSITE" id="PS51542">
    <property type="entry name" value="FYRN"/>
    <property type="match status" value="1"/>
</dbReference>
<dbReference type="EnsemblMetazoa" id="AATE005377-RA">
    <property type="protein sequence ID" value="AATE005377-PA.1"/>
    <property type="gene ID" value="AATE005377"/>
</dbReference>
<name>A0A182ITU7_ANOAO</name>
<dbReference type="Gene3D" id="3.30.160.360">
    <property type="match status" value="1"/>
</dbReference>
<keyword evidence="2" id="KW-0539">Nucleus</keyword>
<comment type="subcellular location">
    <subcellularLocation>
        <location evidence="1">Nucleus</location>
    </subcellularLocation>
</comment>
<dbReference type="VEuPathDB" id="VectorBase:AATE005377"/>
<protein>
    <submittedName>
        <fullName evidence="4">Uncharacterized protein</fullName>
    </submittedName>
</protein>
<evidence type="ECO:0000256" key="3">
    <source>
        <dbReference type="SAM" id="MobiDB-lite"/>
    </source>
</evidence>
<dbReference type="InterPro" id="IPR003888">
    <property type="entry name" value="FYrich_N"/>
</dbReference>
<dbReference type="PROSITE" id="PS51543">
    <property type="entry name" value="FYRC"/>
    <property type="match status" value="1"/>
</dbReference>
<dbReference type="AlphaFoldDB" id="A0A182ITU7"/>
<dbReference type="PANTHER" id="PTHR22715:SF0">
    <property type="entry name" value="TRANSFORMING GROWTH FACTOR BETA REGULATOR 1"/>
    <property type="match status" value="1"/>
</dbReference>
<feature type="compositionally biased region" description="Polar residues" evidence="3">
    <location>
        <begin position="170"/>
        <end position="184"/>
    </location>
</feature>
<organism evidence="4">
    <name type="scientific">Anopheles atroparvus</name>
    <name type="common">European mosquito</name>
    <dbReference type="NCBI Taxonomy" id="41427"/>
    <lineage>
        <taxon>Eukaryota</taxon>
        <taxon>Metazoa</taxon>
        <taxon>Ecdysozoa</taxon>
        <taxon>Arthropoda</taxon>
        <taxon>Hexapoda</taxon>
        <taxon>Insecta</taxon>
        <taxon>Pterygota</taxon>
        <taxon>Neoptera</taxon>
        <taxon>Endopterygota</taxon>
        <taxon>Diptera</taxon>
        <taxon>Nematocera</taxon>
        <taxon>Culicoidea</taxon>
        <taxon>Culicidae</taxon>
        <taxon>Anophelinae</taxon>
        <taxon>Anopheles</taxon>
    </lineage>
</organism>
<dbReference type="Pfam" id="PF05964">
    <property type="entry name" value="FYRN"/>
    <property type="match status" value="1"/>
</dbReference>
<dbReference type="InterPro" id="IPR003889">
    <property type="entry name" value="FYrich_C"/>
</dbReference>
<feature type="region of interest" description="Disordered" evidence="3">
    <location>
        <begin position="1"/>
        <end position="40"/>
    </location>
</feature>
<dbReference type="InterPro" id="IPR040092">
    <property type="entry name" value="TBRG1"/>
</dbReference>
<dbReference type="PANTHER" id="PTHR22715">
    <property type="entry name" value="TRANSFORMING GROWTH FACTOR BETA REGULATED GENE 1"/>
    <property type="match status" value="1"/>
</dbReference>
<proteinExistence type="predicted"/>
<feature type="compositionally biased region" description="Polar residues" evidence="3">
    <location>
        <begin position="128"/>
        <end position="159"/>
    </location>
</feature>
<sequence length="430" mass="47245">LSRGSPACAAHRWSSKKKPKTSGWDMQNTSGDPSGGEEVNEKYRRKYCQLKRYMKDMVFENAALSDHIAQVHEKISQRNEERRYMLKKLLDHENELETQLGRPCSKLNELIANSLPPKRQYKKREKNPPSNGTLPNASTSADGQETQGNHVGSESSTAENGVAGGGTARDGQQPSASRGENSGNRVGRKRGPAGNKTGKKARLGAAGASKKSVQNIALNKSGHPTYPIVVGGFTIQNLGEIAPERPAYHTEYTIYPIGYSVTRPYGHYKDPEKRCVYTCRVLDNGERPLFEIVPENTDPSSSSSGASGEDVISGATTDSCHAMLLQRINSALNIRSIDCRPSGDWFFGLAHPTISSLIQSFPSSGRCANYKGIKKENFANMDKENDPTLNYEALLRHITISTYHTVPEIKEEPPDELFDHSDGNSFSLSV</sequence>
<evidence type="ECO:0000256" key="1">
    <source>
        <dbReference type="ARBA" id="ARBA00004123"/>
    </source>
</evidence>
<evidence type="ECO:0000256" key="2">
    <source>
        <dbReference type="ARBA" id="ARBA00023242"/>
    </source>
</evidence>
<dbReference type="SMART" id="SM00541">
    <property type="entry name" value="FYRN"/>
    <property type="match status" value="1"/>
</dbReference>
<feature type="region of interest" description="Disordered" evidence="3">
    <location>
        <begin position="112"/>
        <end position="210"/>
    </location>
</feature>